<dbReference type="PATRIC" id="fig|1246301.3.peg.6715"/>
<keyword evidence="2 5" id="KW-0812">Transmembrane</keyword>
<feature type="transmembrane region" description="Helical" evidence="5">
    <location>
        <begin position="46"/>
        <end position="67"/>
    </location>
</feature>
<dbReference type="Proteomes" id="UP000016223">
    <property type="component" value="Chromosome 2"/>
</dbReference>
<evidence type="ECO:0000313" key="8">
    <source>
        <dbReference type="Proteomes" id="UP000016223"/>
    </source>
</evidence>
<keyword evidence="3 5" id="KW-1133">Transmembrane helix</keyword>
<dbReference type="GO" id="GO:0012505">
    <property type="term" value="C:endomembrane system"/>
    <property type="evidence" value="ECO:0007669"/>
    <property type="project" value="UniProtKB-SubCell"/>
</dbReference>
<dbReference type="EMBL" id="CP003912">
    <property type="protein sequence ID" value="AGU53762.1"/>
    <property type="molecule type" value="Genomic_DNA"/>
</dbReference>
<evidence type="ECO:0000256" key="3">
    <source>
        <dbReference type="ARBA" id="ARBA00022989"/>
    </source>
</evidence>
<dbReference type="InterPro" id="IPR003807">
    <property type="entry name" value="DUF202"/>
</dbReference>
<sequence>MMEKEPDYRFSLANERTFLAWIRTALAVLAGGMLFYQFAARIEPRWLVDAVAIGSSIVGGLVAVAAYCGWCVNQAAMRREQPLPRSLLLPAMAAFSVTVCGVAVLLLLSQA</sequence>
<evidence type="ECO:0000256" key="5">
    <source>
        <dbReference type="SAM" id="Phobius"/>
    </source>
</evidence>
<evidence type="ECO:0000256" key="1">
    <source>
        <dbReference type="ARBA" id="ARBA00004127"/>
    </source>
</evidence>
<accession>T1XLK7</accession>
<comment type="subcellular location">
    <subcellularLocation>
        <location evidence="1">Endomembrane system</location>
        <topology evidence="1">Multi-pass membrane protein</topology>
    </subcellularLocation>
</comment>
<evidence type="ECO:0000313" key="7">
    <source>
        <dbReference type="EMBL" id="AGU53762.1"/>
    </source>
</evidence>
<gene>
    <name evidence="7" type="ORF">VAPA_2c12080</name>
</gene>
<dbReference type="Pfam" id="PF02656">
    <property type="entry name" value="DUF202"/>
    <property type="match status" value="1"/>
</dbReference>
<feature type="transmembrane region" description="Helical" evidence="5">
    <location>
        <begin position="87"/>
        <end position="108"/>
    </location>
</feature>
<dbReference type="SUPFAM" id="SSF111352">
    <property type="entry name" value="Ammonium transporter"/>
    <property type="match status" value="1"/>
</dbReference>
<evidence type="ECO:0000256" key="4">
    <source>
        <dbReference type="ARBA" id="ARBA00023136"/>
    </source>
</evidence>
<reference evidence="7 8" key="1">
    <citation type="submission" date="2012-10" db="EMBL/GenBank/DDBJ databases">
        <title>Genome sequence of Variovorax paradoxus B4.</title>
        <authorList>
            <person name="Schuldes J."/>
            <person name="Brandt U."/>
            <person name="Hiessl S."/>
            <person name="Wuebbeler J.H."/>
            <person name="Thuermer A."/>
            <person name="Steinbuechel A."/>
            <person name="Daniel R."/>
        </authorList>
    </citation>
    <scope>NUCLEOTIDE SEQUENCE [LARGE SCALE GENOMIC DNA]</scope>
    <source>
        <strain evidence="7 8">B4</strain>
    </source>
</reference>
<proteinExistence type="predicted"/>
<feature type="domain" description="DUF202" evidence="6">
    <location>
        <begin position="9"/>
        <end position="74"/>
    </location>
</feature>
<protein>
    <submittedName>
        <fullName evidence="7">Putative membrane protein</fullName>
    </submittedName>
</protein>
<dbReference type="KEGG" id="vpd:VAPA_2c12080"/>
<dbReference type="AlphaFoldDB" id="T1XLK7"/>
<evidence type="ECO:0000259" key="6">
    <source>
        <dbReference type="Pfam" id="PF02656"/>
    </source>
</evidence>
<organism evidence="7 8">
    <name type="scientific">Variovorax paradoxus B4</name>
    <dbReference type="NCBI Taxonomy" id="1246301"/>
    <lineage>
        <taxon>Bacteria</taxon>
        <taxon>Pseudomonadati</taxon>
        <taxon>Pseudomonadota</taxon>
        <taxon>Betaproteobacteria</taxon>
        <taxon>Burkholderiales</taxon>
        <taxon>Comamonadaceae</taxon>
        <taxon>Variovorax</taxon>
    </lineage>
</organism>
<keyword evidence="4 5" id="KW-0472">Membrane</keyword>
<name>T1XLK7_VARPD</name>
<feature type="transmembrane region" description="Helical" evidence="5">
    <location>
        <begin position="20"/>
        <end position="39"/>
    </location>
</feature>
<evidence type="ECO:0000256" key="2">
    <source>
        <dbReference type="ARBA" id="ARBA00022692"/>
    </source>
</evidence>
<dbReference type="HOGENOM" id="CLU_053359_4_0_4"/>